<evidence type="ECO:0000313" key="1">
    <source>
        <dbReference type="EMBL" id="MFC3615300.1"/>
    </source>
</evidence>
<evidence type="ECO:0000313" key="2">
    <source>
        <dbReference type="Proteomes" id="UP001595629"/>
    </source>
</evidence>
<gene>
    <name evidence="1" type="ORF">ACFORG_16185</name>
</gene>
<keyword evidence="2" id="KW-1185">Reference proteome</keyword>
<accession>A0ABV7TJ40</accession>
<proteinExistence type="predicted"/>
<dbReference type="Proteomes" id="UP001595629">
    <property type="component" value="Unassembled WGS sequence"/>
</dbReference>
<organism evidence="1 2">
    <name type="scientific">Lutimaribacter marinistellae</name>
    <dbReference type="NCBI Taxonomy" id="1820329"/>
    <lineage>
        <taxon>Bacteria</taxon>
        <taxon>Pseudomonadati</taxon>
        <taxon>Pseudomonadota</taxon>
        <taxon>Alphaproteobacteria</taxon>
        <taxon>Rhodobacterales</taxon>
        <taxon>Roseobacteraceae</taxon>
        <taxon>Lutimaribacter</taxon>
    </lineage>
</organism>
<dbReference type="InterPro" id="IPR021734">
    <property type="entry name" value="DUF3303"/>
</dbReference>
<protein>
    <submittedName>
        <fullName evidence="1">DUF3303 domain-containing protein</fullName>
    </submittedName>
</protein>
<comment type="caution">
    <text evidence="1">The sequence shown here is derived from an EMBL/GenBank/DDBJ whole genome shotgun (WGS) entry which is preliminary data.</text>
</comment>
<dbReference type="EMBL" id="JBHRXI010000016">
    <property type="protein sequence ID" value="MFC3615300.1"/>
    <property type="molecule type" value="Genomic_DNA"/>
</dbReference>
<name>A0ABV7TJ40_9RHOB</name>
<sequence length="106" mass="11956">MIYVVTWQERPMGSPEAYEAAQKRILGVFQHWHFPETIKIREFLVYAGHWGGVMVIETDDLAPIHKLTTALPGLSFQISQAMEVADAVSLEAEAIAWRDSLEGKTQ</sequence>
<reference evidence="2" key="1">
    <citation type="journal article" date="2019" name="Int. J. Syst. Evol. Microbiol.">
        <title>The Global Catalogue of Microorganisms (GCM) 10K type strain sequencing project: providing services to taxonomists for standard genome sequencing and annotation.</title>
        <authorList>
            <consortium name="The Broad Institute Genomics Platform"/>
            <consortium name="The Broad Institute Genome Sequencing Center for Infectious Disease"/>
            <person name="Wu L."/>
            <person name="Ma J."/>
        </authorList>
    </citation>
    <scope>NUCLEOTIDE SEQUENCE [LARGE SCALE GENOMIC DNA]</scope>
    <source>
        <strain evidence="2">KCTC 42911</strain>
    </source>
</reference>
<dbReference type="Pfam" id="PF11746">
    <property type="entry name" value="DUF3303"/>
    <property type="match status" value="1"/>
</dbReference>
<dbReference type="RefSeq" id="WP_386736553.1">
    <property type="nucleotide sequence ID" value="NZ_JBHRXI010000016.1"/>
</dbReference>